<sequence length="58" mass="6122">MTLLTAPLRPLADVLDLTAEAVVALGTVSIGALSLMLASEDHADYPPLHSVERHRSVS</sequence>
<organism evidence="1 2">
    <name type="scientific">Actinomycetospora endophytica</name>
    <dbReference type="NCBI Taxonomy" id="2291215"/>
    <lineage>
        <taxon>Bacteria</taxon>
        <taxon>Bacillati</taxon>
        <taxon>Actinomycetota</taxon>
        <taxon>Actinomycetes</taxon>
        <taxon>Pseudonocardiales</taxon>
        <taxon>Pseudonocardiaceae</taxon>
        <taxon>Actinomycetospora</taxon>
    </lineage>
</organism>
<dbReference type="RefSeq" id="WP_230730286.1">
    <property type="nucleotide sequence ID" value="NZ_JAJNDB010000001.1"/>
</dbReference>
<comment type="caution">
    <text evidence="1">The sequence shown here is derived from an EMBL/GenBank/DDBJ whole genome shotgun (WGS) entry which is preliminary data.</text>
</comment>
<name>A0ABS8P2W7_9PSEU</name>
<gene>
    <name evidence="1" type="ORF">LQ327_04255</name>
</gene>
<keyword evidence="2" id="KW-1185">Reference proteome</keyword>
<evidence type="ECO:0000313" key="2">
    <source>
        <dbReference type="Proteomes" id="UP001199469"/>
    </source>
</evidence>
<dbReference type="Proteomes" id="UP001199469">
    <property type="component" value="Unassembled WGS sequence"/>
</dbReference>
<accession>A0ABS8P2W7</accession>
<dbReference type="EMBL" id="JAJNDB010000001">
    <property type="protein sequence ID" value="MCD2192601.1"/>
    <property type="molecule type" value="Genomic_DNA"/>
</dbReference>
<evidence type="ECO:0000313" key="1">
    <source>
        <dbReference type="EMBL" id="MCD2192601.1"/>
    </source>
</evidence>
<proteinExistence type="predicted"/>
<protein>
    <submittedName>
        <fullName evidence="1">Uncharacterized protein</fullName>
    </submittedName>
</protein>
<reference evidence="1 2" key="1">
    <citation type="submission" date="2021-11" db="EMBL/GenBank/DDBJ databases">
        <title>Draft genome sequence of Actinomycetospora sp. SF1 isolated from the rhizosphere soil.</title>
        <authorList>
            <person name="Duangmal K."/>
            <person name="Chantavorakit T."/>
        </authorList>
    </citation>
    <scope>NUCLEOTIDE SEQUENCE [LARGE SCALE GENOMIC DNA]</scope>
    <source>
        <strain evidence="1 2">TBRC 5722</strain>
    </source>
</reference>